<sequence>PYPRMLPTCLLLFLALAPLSTLAQGELEPLGDPTWECGTDEDTKRVAEAEIVTHCPKQKKPVNNCCIAHDKCYDDQLGQAHCDNTFCDCLRNATKPSKVCAEQDGPFFCELVKLFGEDSYRRAGLNGTEPEHDAEGSGSDAFYDYEAELGTHKRPSRAAIIAVAERIHSSESSMPPLHTRVRRMLSASQHARFQWQF</sequence>
<keyword evidence="1" id="KW-0732">Signal</keyword>
<dbReference type="PANTHER" id="PTHR34228">
    <property type="entry name" value="PROTEIN CBG09474-RELATED"/>
    <property type="match status" value="1"/>
</dbReference>
<feature type="non-terminal residue" evidence="2">
    <location>
        <position position="1"/>
    </location>
</feature>
<keyword evidence="3" id="KW-1185">Reference proteome</keyword>
<dbReference type="InterPro" id="IPR036444">
    <property type="entry name" value="PLipase_A2_dom_sf"/>
</dbReference>
<gene>
    <name evidence="2" type="ORF">PENTCL1PPCAC_24581</name>
</gene>
<evidence type="ECO:0000313" key="3">
    <source>
        <dbReference type="Proteomes" id="UP001432027"/>
    </source>
</evidence>
<feature type="signal peptide" evidence="1">
    <location>
        <begin position="1"/>
        <end position="23"/>
    </location>
</feature>
<evidence type="ECO:0000256" key="1">
    <source>
        <dbReference type="SAM" id="SignalP"/>
    </source>
</evidence>
<feature type="chain" id="PRO_5043383360" description="Phospholipase A2" evidence="1">
    <location>
        <begin position="24"/>
        <end position="197"/>
    </location>
</feature>
<name>A0AAV5U6K0_9BILA</name>
<evidence type="ECO:0000313" key="2">
    <source>
        <dbReference type="EMBL" id="GMT02407.1"/>
    </source>
</evidence>
<dbReference type="InterPro" id="IPR053322">
    <property type="entry name" value="PLA2-like"/>
</dbReference>
<dbReference type="SUPFAM" id="SSF48619">
    <property type="entry name" value="Phospholipase A2, PLA2"/>
    <property type="match status" value="1"/>
</dbReference>
<dbReference type="GO" id="GO:0004623">
    <property type="term" value="F:phospholipase A2 activity"/>
    <property type="evidence" value="ECO:0007669"/>
    <property type="project" value="InterPro"/>
</dbReference>
<reference evidence="2" key="1">
    <citation type="submission" date="2023-10" db="EMBL/GenBank/DDBJ databases">
        <title>Genome assembly of Pristionchus species.</title>
        <authorList>
            <person name="Yoshida K."/>
            <person name="Sommer R.J."/>
        </authorList>
    </citation>
    <scope>NUCLEOTIDE SEQUENCE</scope>
    <source>
        <strain evidence="2">RS0144</strain>
    </source>
</reference>
<protein>
    <recommendedName>
        <fullName evidence="4">Phospholipase A2</fullName>
    </recommendedName>
</protein>
<comment type="caution">
    <text evidence="2">The sequence shown here is derived from an EMBL/GenBank/DDBJ whole genome shotgun (WGS) entry which is preliminary data.</text>
</comment>
<proteinExistence type="predicted"/>
<dbReference type="Proteomes" id="UP001432027">
    <property type="component" value="Unassembled WGS sequence"/>
</dbReference>
<dbReference type="PANTHER" id="PTHR34228:SF3">
    <property type="entry name" value="PHOSPHOLIPASE A2-LIKE PROTEIN Y52B11A.8"/>
    <property type="match status" value="1"/>
</dbReference>
<accession>A0AAV5U6K0</accession>
<evidence type="ECO:0008006" key="4">
    <source>
        <dbReference type="Google" id="ProtNLM"/>
    </source>
</evidence>
<organism evidence="2 3">
    <name type="scientific">Pristionchus entomophagus</name>
    <dbReference type="NCBI Taxonomy" id="358040"/>
    <lineage>
        <taxon>Eukaryota</taxon>
        <taxon>Metazoa</taxon>
        <taxon>Ecdysozoa</taxon>
        <taxon>Nematoda</taxon>
        <taxon>Chromadorea</taxon>
        <taxon>Rhabditida</taxon>
        <taxon>Rhabditina</taxon>
        <taxon>Diplogasteromorpha</taxon>
        <taxon>Diplogasteroidea</taxon>
        <taxon>Neodiplogasteridae</taxon>
        <taxon>Pristionchus</taxon>
    </lineage>
</organism>
<dbReference type="EMBL" id="BTSX01000005">
    <property type="protein sequence ID" value="GMT02407.1"/>
    <property type="molecule type" value="Genomic_DNA"/>
</dbReference>
<dbReference type="GO" id="GO:0050482">
    <property type="term" value="P:arachidonate secretion"/>
    <property type="evidence" value="ECO:0007669"/>
    <property type="project" value="InterPro"/>
</dbReference>
<dbReference type="GO" id="GO:0006644">
    <property type="term" value="P:phospholipid metabolic process"/>
    <property type="evidence" value="ECO:0007669"/>
    <property type="project" value="InterPro"/>
</dbReference>
<dbReference type="AlphaFoldDB" id="A0AAV5U6K0"/>